<name>A0A381WQJ2_9ZZZZ</name>
<proteinExistence type="predicted"/>
<sequence length="148" mass="16377">MGFFKGLKNFTKSAMGDSSAMMEQGMWMLENNQIDAAMNNFSAACLKGEPEACKMWGIMLIDHGTGPIDTLGGLLKLKKAIALGSKQANIKYTEYLNHPSVIHLFSGKQIDTYRLAVMSNPYQSLDPLEQGLLDNLVTEIKEKNTLDE</sequence>
<dbReference type="EMBL" id="UINC01012479">
    <property type="protein sequence ID" value="SVA54478.1"/>
    <property type="molecule type" value="Genomic_DNA"/>
</dbReference>
<gene>
    <name evidence="1" type="ORF">METZ01_LOCUS107332</name>
</gene>
<dbReference type="InterPro" id="IPR011990">
    <property type="entry name" value="TPR-like_helical_dom_sf"/>
</dbReference>
<reference evidence="1" key="1">
    <citation type="submission" date="2018-05" db="EMBL/GenBank/DDBJ databases">
        <authorList>
            <person name="Lanie J.A."/>
            <person name="Ng W.-L."/>
            <person name="Kazmierczak K.M."/>
            <person name="Andrzejewski T.M."/>
            <person name="Davidsen T.M."/>
            <person name="Wayne K.J."/>
            <person name="Tettelin H."/>
            <person name="Glass J.I."/>
            <person name="Rusch D."/>
            <person name="Podicherti R."/>
            <person name="Tsui H.-C.T."/>
            <person name="Winkler M.E."/>
        </authorList>
    </citation>
    <scope>NUCLEOTIDE SEQUENCE</scope>
</reference>
<dbReference type="AlphaFoldDB" id="A0A381WQJ2"/>
<evidence type="ECO:0000313" key="1">
    <source>
        <dbReference type="EMBL" id="SVA54478.1"/>
    </source>
</evidence>
<protein>
    <recommendedName>
        <fullName evidence="2">Sel1 repeat family protein</fullName>
    </recommendedName>
</protein>
<accession>A0A381WQJ2</accession>
<dbReference type="Gene3D" id="1.25.40.10">
    <property type="entry name" value="Tetratricopeptide repeat domain"/>
    <property type="match status" value="1"/>
</dbReference>
<organism evidence="1">
    <name type="scientific">marine metagenome</name>
    <dbReference type="NCBI Taxonomy" id="408172"/>
    <lineage>
        <taxon>unclassified sequences</taxon>
        <taxon>metagenomes</taxon>
        <taxon>ecological metagenomes</taxon>
    </lineage>
</organism>
<evidence type="ECO:0008006" key="2">
    <source>
        <dbReference type="Google" id="ProtNLM"/>
    </source>
</evidence>
<dbReference type="SUPFAM" id="SSF81901">
    <property type="entry name" value="HCP-like"/>
    <property type="match status" value="1"/>
</dbReference>